<evidence type="ECO:0000256" key="8">
    <source>
        <dbReference type="ARBA" id="ARBA00036943"/>
    </source>
</evidence>
<dbReference type="SUPFAM" id="SSF55120">
    <property type="entry name" value="Pseudouridine synthase"/>
    <property type="match status" value="1"/>
</dbReference>
<evidence type="ECO:0000256" key="20">
    <source>
        <dbReference type="SAM" id="MobiDB-lite"/>
    </source>
</evidence>
<evidence type="ECO:0000256" key="18">
    <source>
        <dbReference type="PIRSR" id="PIRSR641708-1"/>
    </source>
</evidence>
<evidence type="ECO:0000259" key="21">
    <source>
        <dbReference type="Pfam" id="PF01416"/>
    </source>
</evidence>
<comment type="catalytic activity">
    <reaction evidence="9">
        <text>uridine(38/39/40) in tRNA = pseudouridine(38/39/40) in tRNA</text>
        <dbReference type="Rhea" id="RHEA:22376"/>
        <dbReference type="Rhea" id="RHEA-COMP:10085"/>
        <dbReference type="Rhea" id="RHEA-COMP:10087"/>
        <dbReference type="ChEBI" id="CHEBI:65314"/>
        <dbReference type="ChEBI" id="CHEBI:65315"/>
        <dbReference type="EC" id="5.4.99.12"/>
    </reaction>
</comment>
<dbReference type="AlphaFoldDB" id="A0A8J4SNU9"/>
<dbReference type="GO" id="GO:1990481">
    <property type="term" value="P:mRNA pseudouridine synthesis"/>
    <property type="evidence" value="ECO:0007669"/>
    <property type="project" value="TreeGrafter"/>
</dbReference>
<comment type="similarity">
    <text evidence="3">Belongs to the tRNA pseudouridine synthase TruA family.</text>
</comment>
<evidence type="ECO:0000256" key="12">
    <source>
        <dbReference type="ARBA" id="ARBA00066509"/>
    </source>
</evidence>
<feature type="region of interest" description="Disordered" evidence="20">
    <location>
        <begin position="427"/>
        <end position="469"/>
    </location>
</feature>
<dbReference type="PANTHER" id="PTHR11142:SF4">
    <property type="entry name" value="PSEUDOURIDYLATE SYNTHASE 1 HOMOLOG"/>
    <property type="match status" value="1"/>
</dbReference>
<dbReference type="Proteomes" id="UP000748531">
    <property type="component" value="Unassembled WGS sequence"/>
</dbReference>
<protein>
    <recommendedName>
        <fullName evidence="13">Pseudouridylate synthase 1 homolog</fullName>
        <ecNumber evidence="12">5.4.99.12</ecNumber>
    </recommendedName>
    <alternativeName>
        <fullName evidence="14">tRNA pseudouridine synthase 1</fullName>
    </alternativeName>
    <alternativeName>
        <fullName evidence="17">tRNA pseudouridine(38-40) synthase</fullName>
    </alternativeName>
    <alternativeName>
        <fullName evidence="15">tRNA pseudouridylate synthase I</fullName>
    </alternativeName>
    <alternativeName>
        <fullName evidence="16">tRNA-uridine isomerase I</fullName>
    </alternativeName>
</protein>
<evidence type="ECO:0000256" key="7">
    <source>
        <dbReference type="ARBA" id="ARBA00023242"/>
    </source>
</evidence>
<dbReference type="InterPro" id="IPR020095">
    <property type="entry name" value="PsdUridine_synth_TruA_C"/>
</dbReference>
<dbReference type="Gene3D" id="3.30.70.580">
    <property type="entry name" value="Pseudouridine synthase I, catalytic domain, N-terminal subdomain"/>
    <property type="match status" value="1"/>
</dbReference>
<feature type="binding site" evidence="19">
    <location>
        <position position="190"/>
    </location>
    <ligand>
        <name>substrate</name>
    </ligand>
</feature>
<evidence type="ECO:0000256" key="5">
    <source>
        <dbReference type="ARBA" id="ARBA00022694"/>
    </source>
</evidence>
<evidence type="ECO:0000256" key="17">
    <source>
        <dbReference type="ARBA" id="ARBA00081344"/>
    </source>
</evidence>
<sequence>MSKHLARIAQFLQKLFISPFEMNKERNVLKRLGSADAIYSKPPKISNTSAEGLFRVKKKMYAVLMMYSGWGYYGMQRSPTHPTIEGELSQALISCGYLEDMTGEAFKKIWFQRASKTDKSVSATGQVCSMLLPASDDLMQNLNAALPKHIRILGKLTKFLMFHMLVLPSTDIIRATQSFCANTACSHRVYDYLFPTFALAPHDLAGGDTAHWCFRVSAETLTHANAVLHRFKGTHNFYNFTSGRLAADKSCYRYIISMECMPPFLYADSQYAVIRVVGQSFMLHQIRKMIGLMFAVVRGNTTDDVFDHVFGTERIDVPKAPGLGLMLNQVVYTRYNEKFGHDGIHLPIDWTKYEFSRHDAFVTHVPVPGCFILLLYVSSHKFYSYHTFSLSILTNPLRCFSMLGWLDSLNVHSYTFRAPSCPTMDRSNLPSETAASPLLVPTDDPPSEQTSLTESNQTISEPTQVVMQS</sequence>
<organism evidence="22 23">
    <name type="scientific">Paragonimus heterotremus</name>
    <dbReference type="NCBI Taxonomy" id="100268"/>
    <lineage>
        <taxon>Eukaryota</taxon>
        <taxon>Metazoa</taxon>
        <taxon>Spiralia</taxon>
        <taxon>Lophotrochozoa</taxon>
        <taxon>Platyhelminthes</taxon>
        <taxon>Trematoda</taxon>
        <taxon>Digenea</taxon>
        <taxon>Plagiorchiida</taxon>
        <taxon>Troglotremata</taxon>
        <taxon>Troglotrematidae</taxon>
        <taxon>Paragonimus</taxon>
    </lineage>
</organism>
<evidence type="ECO:0000256" key="11">
    <source>
        <dbReference type="ARBA" id="ARBA00064589"/>
    </source>
</evidence>
<dbReference type="EC" id="5.4.99.12" evidence="12"/>
<evidence type="ECO:0000256" key="16">
    <source>
        <dbReference type="ARBA" id="ARBA00080849"/>
    </source>
</evidence>
<dbReference type="GO" id="GO:0003723">
    <property type="term" value="F:RNA binding"/>
    <property type="evidence" value="ECO:0007669"/>
    <property type="project" value="InterPro"/>
</dbReference>
<evidence type="ECO:0000256" key="13">
    <source>
        <dbReference type="ARBA" id="ARBA00068582"/>
    </source>
</evidence>
<keyword evidence="7" id="KW-0539">Nucleus</keyword>
<dbReference type="InterPro" id="IPR041708">
    <property type="entry name" value="PUS1/PUS2-like"/>
</dbReference>
<feature type="compositionally biased region" description="Polar residues" evidence="20">
    <location>
        <begin position="447"/>
        <end position="469"/>
    </location>
</feature>
<dbReference type="GO" id="GO:0006397">
    <property type="term" value="P:mRNA processing"/>
    <property type="evidence" value="ECO:0007669"/>
    <property type="project" value="UniProtKB-KW"/>
</dbReference>
<evidence type="ECO:0000256" key="6">
    <source>
        <dbReference type="ARBA" id="ARBA00023235"/>
    </source>
</evidence>
<keyword evidence="5" id="KW-0819">tRNA processing</keyword>
<keyword evidence="4" id="KW-0507">mRNA processing</keyword>
<proteinExistence type="inferred from homology"/>
<reference evidence="22" key="1">
    <citation type="submission" date="2019-05" db="EMBL/GenBank/DDBJ databases">
        <title>Annotation for the trematode Paragonimus heterotremus.</title>
        <authorList>
            <person name="Choi Y.-J."/>
        </authorList>
    </citation>
    <scope>NUCLEOTIDE SEQUENCE</scope>
    <source>
        <strain evidence="22">LC</strain>
    </source>
</reference>
<dbReference type="Pfam" id="PF01416">
    <property type="entry name" value="PseudoU_synth_1"/>
    <property type="match status" value="1"/>
</dbReference>
<dbReference type="InterPro" id="IPR020097">
    <property type="entry name" value="PsdUridine_synth_TruA_a/b_dom"/>
</dbReference>
<dbReference type="EMBL" id="LUCH01003135">
    <property type="protein sequence ID" value="KAF5400500.1"/>
    <property type="molecule type" value="Genomic_DNA"/>
</dbReference>
<dbReference type="GO" id="GO:0005634">
    <property type="term" value="C:nucleus"/>
    <property type="evidence" value="ECO:0007669"/>
    <property type="project" value="UniProtKB-SubCell"/>
</dbReference>
<evidence type="ECO:0000256" key="10">
    <source>
        <dbReference type="ARBA" id="ARBA00053709"/>
    </source>
</evidence>
<name>A0A8J4SNU9_9TREM</name>
<comment type="subunit">
    <text evidence="11">Monomer. Forms a complex with RARG and the SRA1 RNA in the nucleus.</text>
</comment>
<keyword evidence="6" id="KW-0413">Isomerase</keyword>
<keyword evidence="23" id="KW-1185">Reference proteome</keyword>
<evidence type="ECO:0000256" key="2">
    <source>
        <dbReference type="ARBA" id="ARBA00004123"/>
    </source>
</evidence>
<evidence type="ECO:0000256" key="3">
    <source>
        <dbReference type="ARBA" id="ARBA00009375"/>
    </source>
</evidence>
<comment type="subcellular location">
    <subcellularLocation>
        <location evidence="2">Nucleus</location>
    </subcellularLocation>
</comment>
<evidence type="ECO:0000256" key="9">
    <source>
        <dbReference type="ARBA" id="ARBA00052184"/>
    </source>
</evidence>
<gene>
    <name evidence="22" type="ORF">PHET_05512</name>
</gene>
<dbReference type="InterPro" id="IPR020094">
    <property type="entry name" value="TruA/RsuA/RluB/E/F_N"/>
</dbReference>
<evidence type="ECO:0000256" key="4">
    <source>
        <dbReference type="ARBA" id="ARBA00022664"/>
    </source>
</evidence>
<dbReference type="Gene3D" id="3.30.70.660">
    <property type="entry name" value="Pseudouridine synthase I, catalytic domain, C-terminal subdomain"/>
    <property type="match status" value="1"/>
</dbReference>
<dbReference type="OrthoDB" id="10256309at2759"/>
<dbReference type="FunFam" id="3.30.70.660:FF:000002">
    <property type="entry name" value="tRNA pseudouridine synthase"/>
    <property type="match status" value="1"/>
</dbReference>
<evidence type="ECO:0000313" key="23">
    <source>
        <dbReference type="Proteomes" id="UP000748531"/>
    </source>
</evidence>
<comment type="catalytic activity">
    <reaction evidence="1">
        <text>a uridine in mRNA = a pseudouridine in mRNA</text>
        <dbReference type="Rhea" id="RHEA:56644"/>
        <dbReference type="Rhea" id="RHEA-COMP:14658"/>
        <dbReference type="Rhea" id="RHEA-COMP:14659"/>
        <dbReference type="ChEBI" id="CHEBI:65314"/>
        <dbReference type="ChEBI" id="CHEBI:65315"/>
    </reaction>
</comment>
<evidence type="ECO:0000256" key="19">
    <source>
        <dbReference type="PIRSR" id="PIRSR641708-2"/>
    </source>
</evidence>
<accession>A0A8J4SNU9</accession>
<dbReference type="FunFam" id="3.30.70.580:FF:000002">
    <property type="entry name" value="tRNA pseudouridine synthase"/>
    <property type="match status" value="1"/>
</dbReference>
<dbReference type="GO" id="GO:0031119">
    <property type="term" value="P:tRNA pseudouridine synthesis"/>
    <property type="evidence" value="ECO:0007669"/>
    <property type="project" value="InterPro"/>
</dbReference>
<comment type="caution">
    <text evidence="22">The sequence shown here is derived from an EMBL/GenBank/DDBJ whole genome shotgun (WGS) entry which is preliminary data.</text>
</comment>
<dbReference type="InterPro" id="IPR001406">
    <property type="entry name" value="PsdUridine_synth_TruA"/>
</dbReference>
<dbReference type="PANTHER" id="PTHR11142">
    <property type="entry name" value="PSEUDOURIDYLATE SYNTHASE"/>
    <property type="match status" value="1"/>
</dbReference>
<evidence type="ECO:0000313" key="22">
    <source>
        <dbReference type="EMBL" id="KAF5400500.1"/>
    </source>
</evidence>
<evidence type="ECO:0000256" key="1">
    <source>
        <dbReference type="ARBA" id="ARBA00001166"/>
    </source>
</evidence>
<evidence type="ECO:0000256" key="15">
    <source>
        <dbReference type="ARBA" id="ARBA00079087"/>
    </source>
</evidence>
<evidence type="ECO:0000256" key="14">
    <source>
        <dbReference type="ARBA" id="ARBA00075153"/>
    </source>
</evidence>
<comment type="catalytic activity">
    <reaction evidence="8">
        <text>a uridine in tRNA = a pseudouridine in tRNA</text>
        <dbReference type="Rhea" id="RHEA:54572"/>
        <dbReference type="Rhea" id="RHEA-COMP:13339"/>
        <dbReference type="Rhea" id="RHEA-COMP:13934"/>
        <dbReference type="ChEBI" id="CHEBI:65314"/>
        <dbReference type="ChEBI" id="CHEBI:65315"/>
    </reaction>
</comment>
<comment type="function">
    <text evidence="10">Pseudouridylate synthase that catalyzes pseudouridylation of tRNAs and mRNAs. Acts on positions 27/28 in the anticodon stem and also positions 34 and 36 in the anticodon of an intron containing tRNA. Also catalyzes pseudouridylation of mRNAs: mediates pseudouridylation of mRNAs with the consensus sequence 5'-UGUAG-3'. Acts as a regulator of pre-mRNA splicing by mediating pseudouridylation of pre-mRNAs at locations associated with alternatively spliced regions. Pseudouridylation of pre-mRNAs near splice sites directly regulates mRNA splicing and mRNA 3'-end processing. Involved in regulation of nuclear receptor activity through pseudouridylation of SRA1 mRNA.</text>
</comment>
<feature type="active site" description="Nucleophile" evidence="18">
    <location>
        <position position="118"/>
    </location>
</feature>
<feature type="domain" description="Pseudouridine synthase I TruA alpha/beta" evidence="21">
    <location>
        <begin position="230"/>
        <end position="332"/>
    </location>
</feature>
<dbReference type="InterPro" id="IPR020103">
    <property type="entry name" value="PsdUridine_synth_cat_dom_sf"/>
</dbReference>
<dbReference type="GO" id="GO:0160147">
    <property type="term" value="F:tRNA pseudouridine(38-40) synthase activity"/>
    <property type="evidence" value="ECO:0007669"/>
    <property type="project" value="UniProtKB-EC"/>
</dbReference>
<dbReference type="CDD" id="cd02568">
    <property type="entry name" value="PseudoU_synth_PUS1_PUS2"/>
    <property type="match status" value="1"/>
</dbReference>